<accession>A0A8J5G973</accession>
<comment type="caution">
    <text evidence="2">The sequence shown here is derived from an EMBL/GenBank/DDBJ whole genome shotgun (WGS) entry which is preliminary data.</text>
</comment>
<dbReference type="Proteomes" id="UP000734854">
    <property type="component" value="Unassembled WGS sequence"/>
</dbReference>
<protein>
    <submittedName>
        <fullName evidence="2">Uncharacterized protein</fullName>
    </submittedName>
</protein>
<organism evidence="2 3">
    <name type="scientific">Zingiber officinale</name>
    <name type="common">Ginger</name>
    <name type="synonym">Amomum zingiber</name>
    <dbReference type="NCBI Taxonomy" id="94328"/>
    <lineage>
        <taxon>Eukaryota</taxon>
        <taxon>Viridiplantae</taxon>
        <taxon>Streptophyta</taxon>
        <taxon>Embryophyta</taxon>
        <taxon>Tracheophyta</taxon>
        <taxon>Spermatophyta</taxon>
        <taxon>Magnoliopsida</taxon>
        <taxon>Liliopsida</taxon>
        <taxon>Zingiberales</taxon>
        <taxon>Zingiberaceae</taxon>
        <taxon>Zingiber</taxon>
    </lineage>
</organism>
<dbReference type="EMBL" id="JACMSC010000011">
    <property type="protein sequence ID" value="KAG6502370.1"/>
    <property type="molecule type" value="Genomic_DNA"/>
</dbReference>
<keyword evidence="3" id="KW-1185">Reference proteome</keyword>
<evidence type="ECO:0000313" key="2">
    <source>
        <dbReference type="EMBL" id="KAG6502370.1"/>
    </source>
</evidence>
<evidence type="ECO:0000313" key="3">
    <source>
        <dbReference type="Proteomes" id="UP000734854"/>
    </source>
</evidence>
<dbReference type="AlphaFoldDB" id="A0A8J5G973"/>
<gene>
    <name evidence="2" type="ORF">ZIOFF_042262</name>
</gene>
<evidence type="ECO:0000256" key="1">
    <source>
        <dbReference type="SAM" id="Phobius"/>
    </source>
</evidence>
<keyword evidence="1" id="KW-1133">Transmembrane helix</keyword>
<keyword evidence="1" id="KW-0812">Transmembrane</keyword>
<name>A0A8J5G973_ZINOF</name>
<sequence>MINQSNSLKLTPQQSIHIKIHGFLLRASLGFLMPLGVVIIRMTESAKSIKMIKVLFYTHVAVQADENQEFMVPGALAAWNWSLCWG</sequence>
<reference evidence="2 3" key="1">
    <citation type="submission" date="2020-08" db="EMBL/GenBank/DDBJ databases">
        <title>Plant Genome Project.</title>
        <authorList>
            <person name="Zhang R.-G."/>
        </authorList>
    </citation>
    <scope>NUCLEOTIDE SEQUENCE [LARGE SCALE GENOMIC DNA]</scope>
    <source>
        <tissue evidence="2">Rhizome</tissue>
    </source>
</reference>
<keyword evidence="1" id="KW-0472">Membrane</keyword>
<feature type="transmembrane region" description="Helical" evidence="1">
    <location>
        <begin position="20"/>
        <end position="40"/>
    </location>
</feature>
<proteinExistence type="predicted"/>